<feature type="region of interest" description="Disordered" evidence="1">
    <location>
        <begin position="368"/>
        <end position="388"/>
    </location>
</feature>
<dbReference type="AlphaFoldDB" id="A0A2P5WAL7"/>
<organism evidence="2 3">
    <name type="scientific">Gossypium barbadense</name>
    <name type="common">Sea Island cotton</name>
    <name type="synonym">Hibiscus barbadensis</name>
    <dbReference type="NCBI Taxonomy" id="3634"/>
    <lineage>
        <taxon>Eukaryota</taxon>
        <taxon>Viridiplantae</taxon>
        <taxon>Streptophyta</taxon>
        <taxon>Embryophyta</taxon>
        <taxon>Tracheophyta</taxon>
        <taxon>Spermatophyta</taxon>
        <taxon>Magnoliopsida</taxon>
        <taxon>eudicotyledons</taxon>
        <taxon>Gunneridae</taxon>
        <taxon>Pentapetalae</taxon>
        <taxon>rosids</taxon>
        <taxon>malvids</taxon>
        <taxon>Malvales</taxon>
        <taxon>Malvaceae</taxon>
        <taxon>Malvoideae</taxon>
        <taxon>Gossypium</taxon>
    </lineage>
</organism>
<accession>A0A2P5WAL7</accession>
<evidence type="ECO:0000313" key="2">
    <source>
        <dbReference type="EMBL" id="PPR88121.1"/>
    </source>
</evidence>
<sequence length="431" mass="49291">MNKGREEVNNNDPKQELLRTKTIETVRYYHEENKDVHEERRLRIEELDEWREHKPRTHDKPKLRKNKLDTSPNQLKVGDIVLLDDVDPHIVTTTPNEEIPLTILSIFPFGRVEVSHPKFGTFKHTQPGTRACLKPWPNRGRTTIVQYGRVEAEHDFPKTQGAINPHGRATWPWVNLIGDHGSARDKARFCFFDTGVRHTRATQPCTTIHRGKKAVVPPSKRRKGLGSSSVLMTNNDEPGTIHFQLGSLVRAMSVLEFGIALGLYTDEFMEEEDMNALPHNIHISPSLCWKDLAPLSLTYGPSRSKASALPPSLRYLHAILAHTLIGRRESTGVVTTHDAYYLWCMANAHVTDLAYFIAFAIRHQTERHRKGTLRPPQHRGPVINAYPDRSDVPTGHHDYVTHEDDRAPTWDRSSSKIYEHEVINASLWDKD</sequence>
<gene>
    <name evidence="2" type="ORF">GOBAR_AA32569</name>
</gene>
<evidence type="ECO:0000256" key="1">
    <source>
        <dbReference type="SAM" id="MobiDB-lite"/>
    </source>
</evidence>
<reference evidence="2 3" key="1">
    <citation type="submission" date="2015-01" db="EMBL/GenBank/DDBJ databases">
        <title>Genome of allotetraploid Gossypium barbadense reveals genomic plasticity and fiber elongation in cotton evolution.</title>
        <authorList>
            <person name="Chen X."/>
            <person name="Liu X."/>
            <person name="Zhao B."/>
            <person name="Zheng H."/>
            <person name="Hu Y."/>
            <person name="Lu G."/>
            <person name="Yang C."/>
            <person name="Chen J."/>
            <person name="Shan C."/>
            <person name="Zhang L."/>
            <person name="Zhou Y."/>
            <person name="Wang L."/>
            <person name="Guo W."/>
            <person name="Bai Y."/>
            <person name="Ruan J."/>
            <person name="Shangguan X."/>
            <person name="Mao Y."/>
            <person name="Jiang J."/>
            <person name="Zhu Y."/>
            <person name="Lei J."/>
            <person name="Kang H."/>
            <person name="Chen S."/>
            <person name="He X."/>
            <person name="Wang R."/>
            <person name="Wang Y."/>
            <person name="Chen J."/>
            <person name="Wang L."/>
            <person name="Yu S."/>
            <person name="Wang B."/>
            <person name="Wei J."/>
            <person name="Song S."/>
            <person name="Lu X."/>
            <person name="Gao Z."/>
            <person name="Gu W."/>
            <person name="Deng X."/>
            <person name="Ma D."/>
            <person name="Wang S."/>
            <person name="Liang W."/>
            <person name="Fang L."/>
            <person name="Cai C."/>
            <person name="Zhu X."/>
            <person name="Zhou B."/>
            <person name="Zhang Y."/>
            <person name="Chen Z."/>
            <person name="Xu S."/>
            <person name="Zhu R."/>
            <person name="Wang S."/>
            <person name="Zhang T."/>
            <person name="Zhao G."/>
        </authorList>
    </citation>
    <scope>NUCLEOTIDE SEQUENCE [LARGE SCALE GENOMIC DNA]</scope>
    <source>
        <strain evidence="3">cv. Xinhai21</strain>
        <tissue evidence="2">Leaf</tissue>
    </source>
</reference>
<protein>
    <submittedName>
        <fullName evidence="2">Uncharacterized protein</fullName>
    </submittedName>
</protein>
<name>A0A2P5WAL7_GOSBA</name>
<dbReference type="EMBL" id="KZ668365">
    <property type="protein sequence ID" value="PPR88121.1"/>
    <property type="molecule type" value="Genomic_DNA"/>
</dbReference>
<proteinExistence type="predicted"/>
<dbReference type="Proteomes" id="UP000239757">
    <property type="component" value="Unassembled WGS sequence"/>
</dbReference>
<evidence type="ECO:0000313" key="3">
    <source>
        <dbReference type="Proteomes" id="UP000239757"/>
    </source>
</evidence>